<dbReference type="EMBL" id="JAUSUZ010000001">
    <property type="protein sequence ID" value="MDQ0366606.1"/>
    <property type="molecule type" value="Genomic_DNA"/>
</dbReference>
<gene>
    <name evidence="1" type="ORF">J2S42_003275</name>
</gene>
<name>A0AAE3VZB3_9ACTN</name>
<organism evidence="1 2">
    <name type="scientific">Catenuloplanes indicus</name>
    <dbReference type="NCBI Taxonomy" id="137267"/>
    <lineage>
        <taxon>Bacteria</taxon>
        <taxon>Bacillati</taxon>
        <taxon>Actinomycetota</taxon>
        <taxon>Actinomycetes</taxon>
        <taxon>Micromonosporales</taxon>
        <taxon>Micromonosporaceae</taxon>
        <taxon>Catenuloplanes</taxon>
    </lineage>
</organism>
<reference evidence="1 2" key="1">
    <citation type="submission" date="2023-07" db="EMBL/GenBank/DDBJ databases">
        <title>Sequencing the genomes of 1000 actinobacteria strains.</title>
        <authorList>
            <person name="Klenk H.-P."/>
        </authorList>
    </citation>
    <scope>NUCLEOTIDE SEQUENCE [LARGE SCALE GENOMIC DNA]</scope>
    <source>
        <strain evidence="1 2">DSM 44709</strain>
    </source>
</reference>
<dbReference type="Proteomes" id="UP001240236">
    <property type="component" value="Unassembled WGS sequence"/>
</dbReference>
<comment type="caution">
    <text evidence="1">The sequence shown here is derived from an EMBL/GenBank/DDBJ whole genome shotgun (WGS) entry which is preliminary data.</text>
</comment>
<keyword evidence="2" id="KW-1185">Reference proteome</keyword>
<dbReference type="Gene3D" id="3.40.50.620">
    <property type="entry name" value="HUPs"/>
    <property type="match status" value="1"/>
</dbReference>
<sequence length="236" mass="25427">MAEEIVPFTGDPDSVVHAAERARASPYPLILIGPGEAADGHARRIRELFAAVESTATRPVRLHHGIYDGGTAPAHVLRALTLPPGMDPPPDGTVNPYLLVTAGEVVRRGLRAGLPAPVLTRTISCTRAPCPSTAHCGHCPACLTRRAGLLAALGRDNTPYLSDPWNVVDHDDTLRDQETVRDWLRRDLIGVELRIPATAPPGTSAERLREAVERGRNELRRMFDTGGGRRSEPSAA</sequence>
<proteinExistence type="predicted"/>
<dbReference type="RefSeq" id="WP_307240069.1">
    <property type="nucleotide sequence ID" value="NZ_JAUSUZ010000001.1"/>
</dbReference>
<dbReference type="SUPFAM" id="SSF52402">
    <property type="entry name" value="Adenine nucleotide alpha hydrolases-like"/>
    <property type="match status" value="1"/>
</dbReference>
<protein>
    <submittedName>
        <fullName evidence="1">Uncharacterized protein</fullName>
    </submittedName>
</protein>
<accession>A0AAE3VZB3</accession>
<dbReference type="InterPro" id="IPR014729">
    <property type="entry name" value="Rossmann-like_a/b/a_fold"/>
</dbReference>
<evidence type="ECO:0000313" key="1">
    <source>
        <dbReference type="EMBL" id="MDQ0366606.1"/>
    </source>
</evidence>
<evidence type="ECO:0000313" key="2">
    <source>
        <dbReference type="Proteomes" id="UP001240236"/>
    </source>
</evidence>
<dbReference type="AlphaFoldDB" id="A0AAE3VZB3"/>